<evidence type="ECO:0000313" key="5">
    <source>
        <dbReference type="Proteomes" id="UP000199062"/>
    </source>
</evidence>
<evidence type="ECO:0000256" key="1">
    <source>
        <dbReference type="SAM" id="MobiDB-lite"/>
    </source>
</evidence>
<sequence>MSEEYDWLTLDEDEEILWDGKISQKSMIGTYVVGVPLILLLGLGLLIIVPSYLIVKHTDYVITSKGVYKKTGILSRSVTEIEYEKIQNTAFSAGPVARYFGYGDVDISTAGGSGVEMKLRAVEDPQGVQKRLSRLVKRAQGARGEEDTEGKADVLDEILVELRAIRESVEAREGDARGQTGGARQPDGRGDR</sequence>
<name>A0A1I6LGZ9_9EURY</name>
<protein>
    <submittedName>
        <fullName evidence="4">PH domain-containing protein</fullName>
    </submittedName>
</protein>
<feature type="domain" description="YdbS-like PH" evidence="3">
    <location>
        <begin position="56"/>
        <end position="131"/>
    </location>
</feature>
<organism evidence="4 5">
    <name type="scientific">Halomicrobium zhouii</name>
    <dbReference type="NCBI Taxonomy" id="767519"/>
    <lineage>
        <taxon>Archaea</taxon>
        <taxon>Methanobacteriati</taxon>
        <taxon>Methanobacteriota</taxon>
        <taxon>Stenosarchaea group</taxon>
        <taxon>Halobacteria</taxon>
        <taxon>Halobacteriales</taxon>
        <taxon>Haloarculaceae</taxon>
        <taxon>Halomicrobium</taxon>
    </lineage>
</organism>
<feature type="region of interest" description="Disordered" evidence="1">
    <location>
        <begin position="170"/>
        <end position="192"/>
    </location>
</feature>
<dbReference type="AlphaFoldDB" id="A0A1I6LGZ9"/>
<keyword evidence="5" id="KW-1185">Reference proteome</keyword>
<keyword evidence="2" id="KW-1133">Transmembrane helix</keyword>
<evidence type="ECO:0000256" key="2">
    <source>
        <dbReference type="SAM" id="Phobius"/>
    </source>
</evidence>
<proteinExistence type="predicted"/>
<feature type="transmembrane region" description="Helical" evidence="2">
    <location>
        <begin position="28"/>
        <end position="55"/>
    </location>
</feature>
<keyword evidence="2" id="KW-0812">Transmembrane</keyword>
<reference evidence="4 5" key="1">
    <citation type="submission" date="2016-10" db="EMBL/GenBank/DDBJ databases">
        <authorList>
            <person name="de Groot N.N."/>
        </authorList>
    </citation>
    <scope>NUCLEOTIDE SEQUENCE [LARGE SCALE GENOMIC DNA]</scope>
    <source>
        <strain evidence="4 5">CGMCC 1.10457</strain>
    </source>
</reference>
<dbReference type="RefSeq" id="WP_089817005.1">
    <property type="nucleotide sequence ID" value="NZ_FOZK01000002.1"/>
</dbReference>
<dbReference type="EMBL" id="FOZK01000002">
    <property type="protein sequence ID" value="SFS02757.1"/>
    <property type="molecule type" value="Genomic_DNA"/>
</dbReference>
<dbReference type="PANTHER" id="PTHR37938">
    <property type="entry name" value="BLL0215 PROTEIN"/>
    <property type="match status" value="1"/>
</dbReference>
<keyword evidence="2" id="KW-0472">Membrane</keyword>
<dbReference type="STRING" id="767519.SAMN05216559_2686"/>
<gene>
    <name evidence="4" type="ORF">SAMN05216559_2686</name>
</gene>
<dbReference type="InterPro" id="IPR005182">
    <property type="entry name" value="YdbS-like_PH"/>
</dbReference>
<evidence type="ECO:0000313" key="4">
    <source>
        <dbReference type="EMBL" id="SFS02757.1"/>
    </source>
</evidence>
<dbReference type="PANTHER" id="PTHR37938:SF1">
    <property type="entry name" value="BLL0215 PROTEIN"/>
    <property type="match status" value="1"/>
</dbReference>
<evidence type="ECO:0000259" key="3">
    <source>
        <dbReference type="Pfam" id="PF03703"/>
    </source>
</evidence>
<accession>A0A1I6LGZ9</accession>
<dbReference type="Proteomes" id="UP000199062">
    <property type="component" value="Unassembled WGS sequence"/>
</dbReference>
<dbReference type="OrthoDB" id="203544at2157"/>
<dbReference type="Pfam" id="PF03703">
    <property type="entry name" value="bPH_2"/>
    <property type="match status" value="1"/>
</dbReference>